<keyword evidence="9" id="KW-0238">DNA-binding</keyword>
<evidence type="ECO:0000256" key="2">
    <source>
        <dbReference type="ARBA" id="ARBA00022473"/>
    </source>
</evidence>
<evidence type="ECO:0000256" key="16">
    <source>
        <dbReference type="SAM" id="MobiDB-lite"/>
    </source>
</evidence>
<dbReference type="PROSITE" id="PS50865">
    <property type="entry name" value="ZF_MYND_2"/>
    <property type="match status" value="1"/>
</dbReference>
<feature type="compositionally biased region" description="Low complexity" evidence="16">
    <location>
        <begin position="139"/>
        <end position="150"/>
    </location>
</feature>
<dbReference type="Pfam" id="PF01753">
    <property type="entry name" value="zf-MYND"/>
    <property type="match status" value="1"/>
</dbReference>
<dbReference type="PROSITE" id="PS50864">
    <property type="entry name" value="SAND"/>
    <property type="match status" value="1"/>
</dbReference>
<dbReference type="Gene3D" id="6.10.140.2220">
    <property type="match status" value="1"/>
</dbReference>
<evidence type="ECO:0000256" key="12">
    <source>
        <dbReference type="ARBA" id="ARBA00073412"/>
    </source>
</evidence>
<dbReference type="FunFam" id="3.10.390.10:FF:000004">
    <property type="entry name" value="Deformed epidermal autoregulatory factor 1"/>
    <property type="match status" value="1"/>
</dbReference>
<dbReference type="GO" id="GO:0005634">
    <property type="term" value="C:nucleus"/>
    <property type="evidence" value="ECO:0007669"/>
    <property type="project" value="UniProtKB-SubCell"/>
</dbReference>
<evidence type="ECO:0000259" key="17">
    <source>
        <dbReference type="PROSITE" id="PS50864"/>
    </source>
</evidence>
<dbReference type="EMBL" id="LR899010">
    <property type="protein sequence ID" value="CAD7082344.1"/>
    <property type="molecule type" value="Genomic_DNA"/>
</dbReference>
<protein>
    <recommendedName>
        <fullName evidence="12">Deformed epidermal autoregulatory factor 1 homolog</fullName>
    </recommendedName>
    <alternativeName>
        <fullName evidence="13">Nuclear DEAF-1-related transcriptional regulator</fullName>
    </alternativeName>
</protein>
<dbReference type="PROSITE" id="PS01360">
    <property type="entry name" value="ZF_MYND_1"/>
    <property type="match status" value="1"/>
</dbReference>
<dbReference type="PANTHER" id="PTHR10237">
    <property type="entry name" value="DEFORMED EPIDERMAL AUTOREGULATORY FACTOR 1 HOMOLOG SUPPRESSIN"/>
    <property type="match status" value="1"/>
</dbReference>
<dbReference type="SMART" id="SM00258">
    <property type="entry name" value="SAND"/>
    <property type="match status" value="1"/>
</dbReference>
<evidence type="ECO:0000256" key="13">
    <source>
        <dbReference type="ARBA" id="ARBA00079052"/>
    </source>
</evidence>
<sequence length="473" mass="52207">MEETAIANQLTDITEAEQLAAGNGGGGDAVVEAKHENGEQVQVQTQSRSRMVVTSEATAGNTVVSVPVSLPVGSLIAGTAFNVITPDQLPHFKQMLCVDNNGFISGGTVVGDVTGDIKATHIVIQQPTTQAQQEAIANNNNTSNTNHNNNGGQDNSMSENSGQVTQSNMNWVDVSSLDVFTVRCKTTTAELYKNKLGSGGRGRCIKYKDQWYTPSEFETLCGRGSSKDWKRSIRYGGRSLQALIDEGVLTPHAISCTCTACCDDETTASGPVRLFTPYKRRRRNQVDQELDSAKKKRMPQPIKTEEIILADQNLVTKEETWQNLEGMDGTAEYLDQTSQPLVDSIPFKRLEAVYTTMVNATNDFKRLYLELKDVYTRQIDRLQRERDAALLAVRVNTEVDDPNIGQISGTELVATKKCANCNREALAECSLCRRTPYCSTFCQRKDWNSHQVECSRDPNENAQQIMLLVDDQA</sequence>
<evidence type="ECO:0000313" key="20">
    <source>
        <dbReference type="Proteomes" id="UP000594454"/>
    </source>
</evidence>
<dbReference type="InterPro" id="IPR024119">
    <property type="entry name" value="TF_DEAF-1"/>
</dbReference>
<name>A0A7R8UKT5_HERIL</name>
<evidence type="ECO:0000259" key="18">
    <source>
        <dbReference type="PROSITE" id="PS50865"/>
    </source>
</evidence>
<dbReference type="InterPro" id="IPR002893">
    <property type="entry name" value="Znf_MYND"/>
</dbReference>
<dbReference type="FunFam" id="6.10.140.2220:FF:000008">
    <property type="entry name" value="Deformed epidermal autoregulatory factor 1"/>
    <property type="match status" value="1"/>
</dbReference>
<evidence type="ECO:0000256" key="14">
    <source>
        <dbReference type="PROSITE-ProRule" id="PRU00134"/>
    </source>
</evidence>
<keyword evidence="4" id="KW-0479">Metal-binding</keyword>
<evidence type="ECO:0000256" key="7">
    <source>
        <dbReference type="ARBA" id="ARBA00022902"/>
    </source>
</evidence>
<feature type="region of interest" description="Disordered" evidence="16">
    <location>
        <begin position="139"/>
        <end position="164"/>
    </location>
</feature>
<keyword evidence="5 14" id="KW-0863">Zinc-finger</keyword>
<dbReference type="InterPro" id="IPR010919">
    <property type="entry name" value="SAND-like_dom_sf"/>
</dbReference>
<organism evidence="19 20">
    <name type="scientific">Hermetia illucens</name>
    <name type="common">Black soldier fly</name>
    <dbReference type="NCBI Taxonomy" id="343691"/>
    <lineage>
        <taxon>Eukaryota</taxon>
        <taxon>Metazoa</taxon>
        <taxon>Ecdysozoa</taxon>
        <taxon>Arthropoda</taxon>
        <taxon>Hexapoda</taxon>
        <taxon>Insecta</taxon>
        <taxon>Pterygota</taxon>
        <taxon>Neoptera</taxon>
        <taxon>Endopterygota</taxon>
        <taxon>Diptera</taxon>
        <taxon>Brachycera</taxon>
        <taxon>Stratiomyomorpha</taxon>
        <taxon>Stratiomyidae</taxon>
        <taxon>Hermetiinae</taxon>
        <taxon>Hermetia</taxon>
    </lineage>
</organism>
<dbReference type="OMA" id="KDHQHSC"/>
<dbReference type="Pfam" id="PF01342">
    <property type="entry name" value="SAND"/>
    <property type="match status" value="1"/>
</dbReference>
<keyword evidence="6" id="KW-0862">Zinc</keyword>
<feature type="domain" description="SAND" evidence="17">
    <location>
        <begin position="169"/>
        <end position="250"/>
    </location>
</feature>
<dbReference type="GO" id="GO:0008270">
    <property type="term" value="F:zinc ion binding"/>
    <property type="evidence" value="ECO:0007669"/>
    <property type="project" value="UniProtKB-KW"/>
</dbReference>
<reference evidence="19 20" key="1">
    <citation type="submission" date="2020-11" db="EMBL/GenBank/DDBJ databases">
        <authorList>
            <person name="Wallbank WR R."/>
            <person name="Pardo Diaz C."/>
            <person name="Kozak K."/>
            <person name="Martin S."/>
            <person name="Jiggins C."/>
            <person name="Moest M."/>
            <person name="Warren A I."/>
            <person name="Generalovic N T."/>
            <person name="Byers J.R.P. K."/>
            <person name="Montejo-Kovacevich G."/>
            <person name="Yen C E."/>
        </authorList>
    </citation>
    <scope>NUCLEOTIDE SEQUENCE [LARGE SCALE GENOMIC DNA]</scope>
</reference>
<evidence type="ECO:0000256" key="11">
    <source>
        <dbReference type="ARBA" id="ARBA00023242"/>
    </source>
</evidence>
<evidence type="ECO:0000313" key="19">
    <source>
        <dbReference type="EMBL" id="CAD7082344.1"/>
    </source>
</evidence>
<dbReference type="GO" id="GO:0003677">
    <property type="term" value="F:DNA binding"/>
    <property type="evidence" value="ECO:0007669"/>
    <property type="project" value="UniProtKB-KW"/>
</dbReference>
<dbReference type="OrthoDB" id="437457at2759"/>
<evidence type="ECO:0000256" key="4">
    <source>
        <dbReference type="ARBA" id="ARBA00022723"/>
    </source>
</evidence>
<evidence type="ECO:0000256" key="10">
    <source>
        <dbReference type="ARBA" id="ARBA00023163"/>
    </source>
</evidence>
<keyword evidence="2" id="KW-0217">Developmental protein</keyword>
<evidence type="ECO:0000256" key="3">
    <source>
        <dbReference type="ARBA" id="ARBA00022553"/>
    </source>
</evidence>
<dbReference type="SUPFAM" id="SSF63763">
    <property type="entry name" value="SAND domain-like"/>
    <property type="match status" value="1"/>
</dbReference>
<dbReference type="FunCoup" id="A0A7R8UKT5">
    <property type="interactions" value="922"/>
</dbReference>
<keyword evidence="7" id="KW-0524">Neurogenesis</keyword>
<dbReference type="InterPro" id="IPR000770">
    <property type="entry name" value="SAND_dom"/>
</dbReference>
<dbReference type="InParanoid" id="A0A7R8UKT5"/>
<evidence type="ECO:0000256" key="1">
    <source>
        <dbReference type="ARBA" id="ARBA00004123"/>
    </source>
</evidence>
<evidence type="ECO:0000256" key="6">
    <source>
        <dbReference type="ARBA" id="ARBA00022833"/>
    </source>
</evidence>
<dbReference type="GO" id="GO:0007399">
    <property type="term" value="P:nervous system development"/>
    <property type="evidence" value="ECO:0007669"/>
    <property type="project" value="UniProtKB-KW"/>
</dbReference>
<evidence type="ECO:0000256" key="9">
    <source>
        <dbReference type="ARBA" id="ARBA00023125"/>
    </source>
</evidence>
<dbReference type="AlphaFoldDB" id="A0A7R8UKT5"/>
<dbReference type="SUPFAM" id="SSF144232">
    <property type="entry name" value="HIT/MYND zinc finger-like"/>
    <property type="match status" value="1"/>
</dbReference>
<accession>A0A7R8UKT5</accession>
<gene>
    <name evidence="19" type="ORF">HERILL_LOCUS5382</name>
</gene>
<feature type="domain" description="MYND-type" evidence="18">
    <location>
        <begin position="418"/>
        <end position="454"/>
    </location>
</feature>
<keyword evidence="10" id="KW-0804">Transcription</keyword>
<feature type="coiled-coil region" evidence="15">
    <location>
        <begin position="365"/>
        <end position="392"/>
    </location>
</feature>
<evidence type="ECO:0000256" key="5">
    <source>
        <dbReference type="ARBA" id="ARBA00022771"/>
    </source>
</evidence>
<keyword evidence="8" id="KW-0805">Transcription regulation</keyword>
<keyword evidence="15" id="KW-0175">Coiled coil</keyword>
<evidence type="ECO:0000256" key="15">
    <source>
        <dbReference type="SAM" id="Coils"/>
    </source>
</evidence>
<proteinExistence type="predicted"/>
<dbReference type="GO" id="GO:0000981">
    <property type="term" value="F:DNA-binding transcription factor activity, RNA polymerase II-specific"/>
    <property type="evidence" value="ECO:0007669"/>
    <property type="project" value="TreeGrafter"/>
</dbReference>
<dbReference type="PANTHER" id="PTHR10237:SF1">
    <property type="entry name" value="DEFORMED EPIDERMAL AUTOREGULATORY FACTOR 1 HOMOLOG"/>
    <property type="match status" value="1"/>
</dbReference>
<comment type="subcellular location">
    <subcellularLocation>
        <location evidence="1">Nucleus</location>
    </subcellularLocation>
</comment>
<evidence type="ECO:0000256" key="8">
    <source>
        <dbReference type="ARBA" id="ARBA00023015"/>
    </source>
</evidence>
<dbReference type="Proteomes" id="UP000594454">
    <property type="component" value="Chromosome 2"/>
</dbReference>
<keyword evidence="3" id="KW-0597">Phosphoprotein</keyword>
<dbReference type="Gene3D" id="3.10.390.10">
    <property type="entry name" value="SAND domain-like"/>
    <property type="match status" value="1"/>
</dbReference>
<keyword evidence="11" id="KW-0539">Nucleus</keyword>
<feature type="compositionally biased region" description="Polar residues" evidence="16">
    <location>
        <begin position="151"/>
        <end position="164"/>
    </location>
</feature>
<keyword evidence="20" id="KW-1185">Reference proteome</keyword>